<organism evidence="1 2">
    <name type="scientific">Streptococcus dysgalactiae subsp. dysgalactiae</name>
    <dbReference type="NCBI Taxonomy" id="99822"/>
    <lineage>
        <taxon>Bacteria</taxon>
        <taxon>Bacillati</taxon>
        <taxon>Bacillota</taxon>
        <taxon>Bacilli</taxon>
        <taxon>Lactobacillales</taxon>
        <taxon>Streptococcaceae</taxon>
        <taxon>Streptococcus</taxon>
    </lineage>
</organism>
<dbReference type="Proteomes" id="UP000254797">
    <property type="component" value="Unassembled WGS sequence"/>
</dbReference>
<sequence length="215" mass="24298">MAVQEIPDTYFYRLDSQRIDGNLSRKDGLVVDQFYIKIDDYDNFDADQDVDVYKIISSTQADVHKANKYNYQSLSETELSGHQPPTFPPPPPLPPTIAPKNDSLYQSITIDGRAIGRVICNNKVIWQNQGRSTSASGGWQQLWQGTLSLDDVRLPAYRTYLFKSDYDSFIRSATDLIGSYKSINGNTLIARYDHSNNQLLISGFGQNPVTIYGRN</sequence>
<dbReference type="AlphaFoldDB" id="A0A380JVS8"/>
<dbReference type="EMBL" id="UHFG01000004">
    <property type="protein sequence ID" value="SUN48905.1"/>
    <property type="molecule type" value="Genomic_DNA"/>
</dbReference>
<accession>A0A380JVS8</accession>
<evidence type="ECO:0000313" key="2">
    <source>
        <dbReference type="Proteomes" id="UP000254797"/>
    </source>
</evidence>
<dbReference type="RefSeq" id="WP_115245949.1">
    <property type="nucleotide sequence ID" value="NZ_UHFG01000004.1"/>
</dbReference>
<gene>
    <name evidence="1" type="ORF">NCTC4670_00754</name>
</gene>
<protein>
    <submittedName>
        <fullName evidence="1">Phage protein</fullName>
    </submittedName>
</protein>
<reference evidence="1 2" key="1">
    <citation type="submission" date="2018-06" db="EMBL/GenBank/DDBJ databases">
        <authorList>
            <consortium name="Pathogen Informatics"/>
            <person name="Doyle S."/>
        </authorList>
    </citation>
    <scope>NUCLEOTIDE SEQUENCE [LARGE SCALE GENOMIC DNA]</scope>
    <source>
        <strain evidence="1 2">NCTC4670</strain>
    </source>
</reference>
<proteinExistence type="predicted"/>
<evidence type="ECO:0000313" key="1">
    <source>
        <dbReference type="EMBL" id="SUN48905.1"/>
    </source>
</evidence>
<name>A0A380JVS8_STRDY</name>